<comment type="caution">
    <text evidence="2">The sequence shown here is derived from an EMBL/GenBank/DDBJ whole genome shotgun (WGS) entry which is preliminary data.</text>
</comment>
<proteinExistence type="predicted"/>
<dbReference type="Pfam" id="PF00108">
    <property type="entry name" value="Thiolase_N"/>
    <property type="match status" value="1"/>
</dbReference>
<dbReference type="AlphaFoldDB" id="A0A0F9DTS4"/>
<dbReference type="PANTHER" id="PTHR43365">
    <property type="entry name" value="BLR7806 PROTEIN"/>
    <property type="match status" value="1"/>
</dbReference>
<dbReference type="GO" id="GO:0016747">
    <property type="term" value="F:acyltransferase activity, transferring groups other than amino-acyl groups"/>
    <property type="evidence" value="ECO:0007669"/>
    <property type="project" value="InterPro"/>
</dbReference>
<protein>
    <recommendedName>
        <fullName evidence="1">Thiolase N-terminal domain-containing protein</fullName>
    </recommendedName>
</protein>
<dbReference type="Gene3D" id="3.40.47.10">
    <property type="match status" value="1"/>
</dbReference>
<reference evidence="2" key="1">
    <citation type="journal article" date="2015" name="Nature">
        <title>Complex archaea that bridge the gap between prokaryotes and eukaryotes.</title>
        <authorList>
            <person name="Spang A."/>
            <person name="Saw J.H."/>
            <person name="Jorgensen S.L."/>
            <person name="Zaremba-Niedzwiedzka K."/>
            <person name="Martijn J."/>
            <person name="Lind A.E."/>
            <person name="van Eijk R."/>
            <person name="Schleper C."/>
            <person name="Guy L."/>
            <person name="Ettema T.J."/>
        </authorList>
    </citation>
    <scope>NUCLEOTIDE SEQUENCE</scope>
</reference>
<evidence type="ECO:0000313" key="2">
    <source>
        <dbReference type="EMBL" id="KKL15258.1"/>
    </source>
</evidence>
<feature type="non-terminal residue" evidence="2">
    <location>
        <position position="153"/>
    </location>
</feature>
<dbReference type="SUPFAM" id="SSF53901">
    <property type="entry name" value="Thiolase-like"/>
    <property type="match status" value="1"/>
</dbReference>
<dbReference type="EMBL" id="LAZR01040129">
    <property type="protein sequence ID" value="KKL15258.1"/>
    <property type="molecule type" value="Genomic_DNA"/>
</dbReference>
<dbReference type="InterPro" id="IPR016039">
    <property type="entry name" value="Thiolase-like"/>
</dbReference>
<sequence length="153" mass="16748">MAEPISMYEKYFKDPSREPVLVDYVRTPIGRRRGTIVHHRGDDLVAHCYRTIVDRIDVDPKIIGDSIVSCNSQIGDCALDIGRTAALSAHLPISVPGFSINRQCASGAQAVISAWQAIASGINDCVICGGVEVQNKYPIMSDAFIFDKEQNKP</sequence>
<dbReference type="InterPro" id="IPR020616">
    <property type="entry name" value="Thiolase_N"/>
</dbReference>
<gene>
    <name evidence="2" type="ORF">LCGC14_2507390</name>
</gene>
<organism evidence="2">
    <name type="scientific">marine sediment metagenome</name>
    <dbReference type="NCBI Taxonomy" id="412755"/>
    <lineage>
        <taxon>unclassified sequences</taxon>
        <taxon>metagenomes</taxon>
        <taxon>ecological metagenomes</taxon>
    </lineage>
</organism>
<accession>A0A0F9DTS4</accession>
<name>A0A0F9DTS4_9ZZZZ</name>
<dbReference type="PANTHER" id="PTHR43365:SF1">
    <property type="entry name" value="ACETYL-COA C-ACYLTRANSFERASE"/>
    <property type="match status" value="1"/>
</dbReference>
<evidence type="ECO:0000259" key="1">
    <source>
        <dbReference type="Pfam" id="PF00108"/>
    </source>
</evidence>
<feature type="domain" description="Thiolase N-terminal" evidence="1">
    <location>
        <begin position="20"/>
        <end position="141"/>
    </location>
</feature>